<dbReference type="RefSeq" id="WP_091610727.1">
    <property type="nucleotide sequence ID" value="NZ_FOEF01000001.1"/>
</dbReference>
<protein>
    <submittedName>
        <fullName evidence="2">Uncharacterized protein</fullName>
    </submittedName>
</protein>
<dbReference type="EMBL" id="FOEF01000001">
    <property type="protein sequence ID" value="SEO44437.1"/>
    <property type="molecule type" value="Genomic_DNA"/>
</dbReference>
<organism evidence="2 3">
    <name type="scientific">Amycolatopsis saalfeldensis</name>
    <dbReference type="NCBI Taxonomy" id="394193"/>
    <lineage>
        <taxon>Bacteria</taxon>
        <taxon>Bacillati</taxon>
        <taxon>Actinomycetota</taxon>
        <taxon>Actinomycetes</taxon>
        <taxon>Pseudonocardiales</taxon>
        <taxon>Pseudonocardiaceae</taxon>
        <taxon>Amycolatopsis</taxon>
    </lineage>
</organism>
<dbReference type="AlphaFoldDB" id="A0A1H8PRU4"/>
<reference evidence="2 3" key="1">
    <citation type="submission" date="2016-10" db="EMBL/GenBank/DDBJ databases">
        <authorList>
            <person name="de Groot N.N."/>
        </authorList>
    </citation>
    <scope>NUCLEOTIDE SEQUENCE [LARGE SCALE GENOMIC DNA]</scope>
    <source>
        <strain evidence="2 3">DSM 44993</strain>
    </source>
</reference>
<evidence type="ECO:0000256" key="1">
    <source>
        <dbReference type="SAM" id="MobiDB-lite"/>
    </source>
</evidence>
<feature type="region of interest" description="Disordered" evidence="1">
    <location>
        <begin position="108"/>
        <end position="176"/>
    </location>
</feature>
<keyword evidence="3" id="KW-1185">Reference proteome</keyword>
<dbReference type="STRING" id="394193.SAMN04489732_10138"/>
<feature type="compositionally biased region" description="Basic and acidic residues" evidence="1">
    <location>
        <begin position="122"/>
        <end position="144"/>
    </location>
</feature>
<accession>A0A1H8PRU4</accession>
<dbReference type="Proteomes" id="UP000198582">
    <property type="component" value="Unassembled WGS sequence"/>
</dbReference>
<proteinExistence type="predicted"/>
<evidence type="ECO:0000313" key="3">
    <source>
        <dbReference type="Proteomes" id="UP000198582"/>
    </source>
</evidence>
<evidence type="ECO:0000313" key="2">
    <source>
        <dbReference type="EMBL" id="SEO44437.1"/>
    </source>
</evidence>
<dbReference type="OrthoDB" id="8481162at2"/>
<name>A0A1H8PRU4_9PSEU</name>
<sequence length="176" mass="19063">MPETTESARVVAVAAGVEQTDRAVPVRDGRHQALEVLIGKWVNEGRTIGTAEVPSVAILTSDVYEWAPGGFFVLHSAFGRIGETAVGGVEMIGVHGDAYRSTFLRQLRQRPPLPPGDRRRRAQVDRRADPLDRDADRRRADPGRTPRSQPGRGELGPFDGRDPAQGGVNGAQAPVR</sequence>
<gene>
    <name evidence="2" type="ORF">SAMN04489732_10138</name>
</gene>